<feature type="signal peptide" evidence="2">
    <location>
        <begin position="1"/>
        <end position="24"/>
    </location>
</feature>
<dbReference type="EMBL" id="ML976984">
    <property type="protein sequence ID" value="KAF1959513.1"/>
    <property type="molecule type" value="Genomic_DNA"/>
</dbReference>
<protein>
    <submittedName>
        <fullName evidence="3">Uncharacterized protein</fullName>
    </submittedName>
</protein>
<organism evidence="3 4">
    <name type="scientific">Byssothecium circinans</name>
    <dbReference type="NCBI Taxonomy" id="147558"/>
    <lineage>
        <taxon>Eukaryota</taxon>
        <taxon>Fungi</taxon>
        <taxon>Dikarya</taxon>
        <taxon>Ascomycota</taxon>
        <taxon>Pezizomycotina</taxon>
        <taxon>Dothideomycetes</taxon>
        <taxon>Pleosporomycetidae</taxon>
        <taxon>Pleosporales</taxon>
        <taxon>Massarineae</taxon>
        <taxon>Massarinaceae</taxon>
        <taxon>Byssothecium</taxon>
    </lineage>
</organism>
<evidence type="ECO:0000313" key="3">
    <source>
        <dbReference type="EMBL" id="KAF1959513.1"/>
    </source>
</evidence>
<reference evidence="3" key="1">
    <citation type="journal article" date="2020" name="Stud. Mycol.">
        <title>101 Dothideomycetes genomes: a test case for predicting lifestyles and emergence of pathogens.</title>
        <authorList>
            <person name="Haridas S."/>
            <person name="Albert R."/>
            <person name="Binder M."/>
            <person name="Bloem J."/>
            <person name="Labutti K."/>
            <person name="Salamov A."/>
            <person name="Andreopoulos B."/>
            <person name="Baker S."/>
            <person name="Barry K."/>
            <person name="Bills G."/>
            <person name="Bluhm B."/>
            <person name="Cannon C."/>
            <person name="Castanera R."/>
            <person name="Culley D."/>
            <person name="Daum C."/>
            <person name="Ezra D."/>
            <person name="Gonzalez J."/>
            <person name="Henrissat B."/>
            <person name="Kuo A."/>
            <person name="Liang C."/>
            <person name="Lipzen A."/>
            <person name="Lutzoni F."/>
            <person name="Magnuson J."/>
            <person name="Mondo S."/>
            <person name="Nolan M."/>
            <person name="Ohm R."/>
            <person name="Pangilinan J."/>
            <person name="Park H.-J."/>
            <person name="Ramirez L."/>
            <person name="Alfaro M."/>
            <person name="Sun H."/>
            <person name="Tritt A."/>
            <person name="Yoshinaga Y."/>
            <person name="Zwiers L.-H."/>
            <person name="Turgeon B."/>
            <person name="Goodwin S."/>
            <person name="Spatafora J."/>
            <person name="Crous P."/>
            <person name="Grigoriev I."/>
        </authorList>
    </citation>
    <scope>NUCLEOTIDE SEQUENCE</scope>
    <source>
        <strain evidence="3">CBS 675.92</strain>
    </source>
</reference>
<name>A0A6A5U306_9PLEO</name>
<feature type="region of interest" description="Disordered" evidence="1">
    <location>
        <begin position="321"/>
        <end position="340"/>
    </location>
</feature>
<feature type="compositionally biased region" description="Acidic residues" evidence="1">
    <location>
        <begin position="324"/>
        <end position="333"/>
    </location>
</feature>
<keyword evidence="2" id="KW-0732">Signal</keyword>
<dbReference type="OrthoDB" id="5337308at2759"/>
<sequence length="340" mass="37888">MIFKIPTLSYVVVLLLLLSQCRDAHPRYAPPVNATHKLSDRAVPDETWKHFQQTGCNLLGNMVVKDEIAARGVHYEETPNTAASPFTDYGAFREWGYTEDEEASEIYEEGDGPELEDEMEAMGLDSTPAYEGGPNYALGVKHTKATTHNSILYPATGAAFRTIVNADEGVIIAWWKFGPKYMGAQKNPPVTTLPKLKNWHDIAFLQYQKVAQERKMPLANLRYIFSATISNKDSIALMSRAVKATLPEDCEKLEWDDRKEFKPGSESYDVLIASPNGRGAALMLITHKAVFGQRKVIGSVTVFCSLDVGVLTPTLLFEVKQEEKSDDDGEDHEEPGKNEI</sequence>
<keyword evidence="4" id="KW-1185">Reference proteome</keyword>
<evidence type="ECO:0000256" key="1">
    <source>
        <dbReference type="SAM" id="MobiDB-lite"/>
    </source>
</evidence>
<dbReference type="Proteomes" id="UP000800035">
    <property type="component" value="Unassembled WGS sequence"/>
</dbReference>
<evidence type="ECO:0000256" key="2">
    <source>
        <dbReference type="SAM" id="SignalP"/>
    </source>
</evidence>
<dbReference type="AlphaFoldDB" id="A0A6A5U306"/>
<feature type="chain" id="PRO_5025606495" evidence="2">
    <location>
        <begin position="25"/>
        <end position="340"/>
    </location>
</feature>
<gene>
    <name evidence="3" type="ORF">CC80DRAFT_583975</name>
</gene>
<accession>A0A6A5U306</accession>
<proteinExistence type="predicted"/>
<evidence type="ECO:0000313" key="4">
    <source>
        <dbReference type="Proteomes" id="UP000800035"/>
    </source>
</evidence>